<protein>
    <submittedName>
        <fullName evidence="2">Uncharacterized protein</fullName>
    </submittedName>
</protein>
<name>A0ABP6FCI5_9ACTN</name>
<accession>A0ABP6FCI5</accession>
<dbReference type="Proteomes" id="UP001501666">
    <property type="component" value="Unassembled WGS sequence"/>
</dbReference>
<comment type="caution">
    <text evidence="2">The sequence shown here is derived from an EMBL/GenBank/DDBJ whole genome shotgun (WGS) entry which is preliminary data.</text>
</comment>
<gene>
    <name evidence="2" type="ORF">GCM10010412_078170</name>
</gene>
<evidence type="ECO:0000256" key="1">
    <source>
        <dbReference type="SAM" id="MobiDB-lite"/>
    </source>
</evidence>
<organism evidence="2 3">
    <name type="scientific">Nonomuraea recticatena</name>
    <dbReference type="NCBI Taxonomy" id="46178"/>
    <lineage>
        <taxon>Bacteria</taxon>
        <taxon>Bacillati</taxon>
        <taxon>Actinomycetota</taxon>
        <taxon>Actinomycetes</taxon>
        <taxon>Streptosporangiales</taxon>
        <taxon>Streptosporangiaceae</taxon>
        <taxon>Nonomuraea</taxon>
    </lineage>
</organism>
<feature type="compositionally biased region" description="Basic and acidic residues" evidence="1">
    <location>
        <begin position="60"/>
        <end position="69"/>
    </location>
</feature>
<reference evidence="3" key="1">
    <citation type="journal article" date="2019" name="Int. J. Syst. Evol. Microbiol.">
        <title>The Global Catalogue of Microorganisms (GCM) 10K type strain sequencing project: providing services to taxonomists for standard genome sequencing and annotation.</title>
        <authorList>
            <consortium name="The Broad Institute Genomics Platform"/>
            <consortium name="The Broad Institute Genome Sequencing Center for Infectious Disease"/>
            <person name="Wu L."/>
            <person name="Ma J."/>
        </authorList>
    </citation>
    <scope>NUCLEOTIDE SEQUENCE [LARGE SCALE GENOMIC DNA]</scope>
    <source>
        <strain evidence="3">JCM 6835</strain>
    </source>
</reference>
<dbReference type="EMBL" id="BAAATE010000030">
    <property type="protein sequence ID" value="GAA2689151.1"/>
    <property type="molecule type" value="Genomic_DNA"/>
</dbReference>
<feature type="region of interest" description="Disordered" evidence="1">
    <location>
        <begin position="38"/>
        <end position="69"/>
    </location>
</feature>
<sequence>MLALPMIMLANAIKASARDHQAVAADWRNAARTAGIRRTPATTAAGDGTSNRRRQWPVSEPDRVIDLER</sequence>
<proteinExistence type="predicted"/>
<keyword evidence="3" id="KW-1185">Reference proteome</keyword>
<evidence type="ECO:0000313" key="3">
    <source>
        <dbReference type="Proteomes" id="UP001501666"/>
    </source>
</evidence>
<evidence type="ECO:0000313" key="2">
    <source>
        <dbReference type="EMBL" id="GAA2689151.1"/>
    </source>
</evidence>